<organism evidence="1 2">
    <name type="scientific">Pseudodesulfovibrio profundus</name>
    <dbReference type="NCBI Taxonomy" id="57320"/>
    <lineage>
        <taxon>Bacteria</taxon>
        <taxon>Pseudomonadati</taxon>
        <taxon>Thermodesulfobacteriota</taxon>
        <taxon>Desulfovibrionia</taxon>
        <taxon>Desulfovibrionales</taxon>
        <taxon>Desulfovibrionaceae</taxon>
    </lineage>
</organism>
<keyword evidence="2" id="KW-1185">Reference proteome</keyword>
<accession>A0A2C8F6Q1</accession>
<dbReference type="EMBL" id="LT907975">
    <property type="protein sequence ID" value="SOB57809.1"/>
    <property type="molecule type" value="Genomic_DNA"/>
</dbReference>
<sequence>MKRVTHVFPDWIADLVPADEVFARAYDQIADHNRAWMKTAIARLYDWYGPRKVESGEFRQQWRADFTTRTRFQTVDFAVVLFDGSLLSSSRLLAALVPALAGGVKHVLAARVGSDTPWPNSILTGLELGGQELVANVTDVQARRLFNELRETGLTGAVTVLGPRAAVIKTTELQAASRISFWRPRFSRAASVWMEGADTFDLEALAFTHPDIVFSVFGVEVEMPADNFSYEGDSFSECVDAIVDVAYLPEERANSAQSKARLVLGPGQEGCWIWPDLHPEHFQFHSTVWTIGG</sequence>
<evidence type="ECO:0000313" key="2">
    <source>
        <dbReference type="Proteomes" id="UP000219215"/>
    </source>
</evidence>
<gene>
    <name evidence="1" type="ORF">DPRO_0918</name>
</gene>
<dbReference type="Proteomes" id="UP000219215">
    <property type="component" value="Chromosome DPRO"/>
</dbReference>
<protein>
    <submittedName>
        <fullName evidence="1">Uncharacterized protein</fullName>
    </submittedName>
</protein>
<dbReference type="OrthoDB" id="5455089at2"/>
<dbReference type="AlphaFoldDB" id="A0A2C8F6Q1"/>
<name>A0A2C8F6Q1_9BACT</name>
<dbReference type="RefSeq" id="WP_097010997.1">
    <property type="nucleotide sequence ID" value="NZ_LT907975.1"/>
</dbReference>
<reference evidence="2" key="1">
    <citation type="submission" date="2017-09" db="EMBL/GenBank/DDBJ databases">
        <authorList>
            <person name="Regsiter A."/>
            <person name="William W."/>
        </authorList>
    </citation>
    <scope>NUCLEOTIDE SEQUENCE [LARGE SCALE GENOMIC DNA]</scope>
    <source>
        <strain evidence="2">500-1</strain>
    </source>
</reference>
<evidence type="ECO:0000313" key="1">
    <source>
        <dbReference type="EMBL" id="SOB57809.1"/>
    </source>
</evidence>
<dbReference type="KEGG" id="pprf:DPRO_0918"/>
<proteinExistence type="predicted"/>